<dbReference type="EMBL" id="JANBVN010000155">
    <property type="protein sequence ID" value="KAJ9137779.1"/>
    <property type="molecule type" value="Genomic_DNA"/>
</dbReference>
<dbReference type="InterPro" id="IPR014710">
    <property type="entry name" value="RmlC-like_jellyroll"/>
</dbReference>
<evidence type="ECO:0000256" key="1">
    <source>
        <dbReference type="SAM" id="MobiDB-lite"/>
    </source>
</evidence>
<feature type="domain" description="Cupin type-2" evidence="2">
    <location>
        <begin position="94"/>
        <end position="155"/>
    </location>
</feature>
<keyword evidence="4" id="KW-1185">Reference proteome</keyword>
<evidence type="ECO:0000313" key="4">
    <source>
        <dbReference type="Proteomes" id="UP001174691"/>
    </source>
</evidence>
<dbReference type="SUPFAM" id="SSF51182">
    <property type="entry name" value="RmlC-like cupins"/>
    <property type="match status" value="1"/>
</dbReference>
<evidence type="ECO:0000313" key="3">
    <source>
        <dbReference type="EMBL" id="KAJ9137779.1"/>
    </source>
</evidence>
<sequence>MSSSNMLPQPRLVRTSHTPSGQSVFASDSALEPKHPFGPSATAFTVLDTRSTVPVRLPLLAPEEDSSSQITATLPRCPPGGVMAAVSDIPAGFGASSPMHRTESVDYAVVIAGEIVLGLDGGEERVVRAGEFIVQMGTNHKWVNRAAGPCRILFVMVAAEKIVLPDGRVLEETSFKSLPVMK</sequence>
<protein>
    <recommendedName>
        <fullName evidence="2">Cupin type-2 domain-containing protein</fullName>
    </recommendedName>
</protein>
<reference evidence="3" key="1">
    <citation type="submission" date="2022-07" db="EMBL/GenBank/DDBJ databases">
        <title>Fungi with potential for degradation of polypropylene.</title>
        <authorList>
            <person name="Gostincar C."/>
        </authorList>
    </citation>
    <scope>NUCLEOTIDE SEQUENCE</scope>
    <source>
        <strain evidence="3">EXF-13287</strain>
    </source>
</reference>
<dbReference type="AlphaFoldDB" id="A0AA38VKR1"/>
<dbReference type="Pfam" id="PF07883">
    <property type="entry name" value="Cupin_2"/>
    <property type="match status" value="1"/>
</dbReference>
<gene>
    <name evidence="3" type="ORF">NKR19_g8083</name>
</gene>
<comment type="caution">
    <text evidence="3">The sequence shown here is derived from an EMBL/GenBank/DDBJ whole genome shotgun (WGS) entry which is preliminary data.</text>
</comment>
<name>A0AA38VKR1_9PEZI</name>
<dbReference type="InterPro" id="IPR013096">
    <property type="entry name" value="Cupin_2"/>
</dbReference>
<feature type="compositionally biased region" description="Polar residues" evidence="1">
    <location>
        <begin position="15"/>
        <end position="26"/>
    </location>
</feature>
<feature type="region of interest" description="Disordered" evidence="1">
    <location>
        <begin position="1"/>
        <end position="32"/>
    </location>
</feature>
<organism evidence="3 4">
    <name type="scientific">Coniochaeta hoffmannii</name>
    <dbReference type="NCBI Taxonomy" id="91930"/>
    <lineage>
        <taxon>Eukaryota</taxon>
        <taxon>Fungi</taxon>
        <taxon>Dikarya</taxon>
        <taxon>Ascomycota</taxon>
        <taxon>Pezizomycotina</taxon>
        <taxon>Sordariomycetes</taxon>
        <taxon>Sordariomycetidae</taxon>
        <taxon>Coniochaetales</taxon>
        <taxon>Coniochaetaceae</taxon>
        <taxon>Coniochaeta</taxon>
    </lineage>
</organism>
<dbReference type="Gene3D" id="2.60.120.10">
    <property type="entry name" value="Jelly Rolls"/>
    <property type="match status" value="1"/>
</dbReference>
<proteinExistence type="predicted"/>
<dbReference type="Proteomes" id="UP001174691">
    <property type="component" value="Unassembled WGS sequence"/>
</dbReference>
<dbReference type="PANTHER" id="PTHR36156:SF2">
    <property type="entry name" value="CUPIN TYPE-2 DOMAIN-CONTAINING PROTEIN"/>
    <property type="match status" value="1"/>
</dbReference>
<evidence type="ECO:0000259" key="2">
    <source>
        <dbReference type="Pfam" id="PF07883"/>
    </source>
</evidence>
<dbReference type="CDD" id="cd02231">
    <property type="entry name" value="cupin_BLL6423-like"/>
    <property type="match status" value="1"/>
</dbReference>
<dbReference type="InterPro" id="IPR047142">
    <property type="entry name" value="OryJ/VirC-like"/>
</dbReference>
<dbReference type="InterPro" id="IPR011051">
    <property type="entry name" value="RmlC_Cupin_sf"/>
</dbReference>
<dbReference type="PANTHER" id="PTHR36156">
    <property type="entry name" value="SLR2101 PROTEIN"/>
    <property type="match status" value="1"/>
</dbReference>
<accession>A0AA38VKR1</accession>